<dbReference type="AlphaFoldDB" id="A0A0U1DHE0"/>
<dbReference type="GO" id="GO:0004806">
    <property type="term" value="F:triacylglycerol lipase activity"/>
    <property type="evidence" value="ECO:0007669"/>
    <property type="project" value="InterPro"/>
</dbReference>
<reference evidence="2 3" key="1">
    <citation type="submission" date="2015-03" db="EMBL/GenBank/DDBJ databases">
        <authorList>
            <person name="Murphy D."/>
        </authorList>
    </citation>
    <scope>NUCLEOTIDE SEQUENCE [LARGE SCALE GENOMIC DNA]</scope>
    <source>
        <strain evidence="2 3">D16</strain>
    </source>
</reference>
<dbReference type="PIRSF" id="PIRSF029171">
    <property type="entry name" value="Esterase_LipA"/>
    <property type="match status" value="1"/>
</dbReference>
<protein>
    <submittedName>
        <fullName evidence="2">Acetyl esterase</fullName>
    </submittedName>
</protein>
<name>A0A0U1DHE0_9MYCO</name>
<dbReference type="PANTHER" id="PTHR34853:SF1">
    <property type="entry name" value="LIPASE 5"/>
    <property type="match status" value="1"/>
</dbReference>
<dbReference type="EMBL" id="CTEF01000002">
    <property type="protein sequence ID" value="CQD16592.1"/>
    <property type="molecule type" value="Genomic_DNA"/>
</dbReference>
<dbReference type="Gene3D" id="1.10.260.130">
    <property type="match status" value="1"/>
</dbReference>
<evidence type="ECO:0000313" key="3">
    <source>
        <dbReference type="Proteomes" id="UP000182227"/>
    </source>
</evidence>
<dbReference type="Proteomes" id="UP000182227">
    <property type="component" value="Unassembled WGS sequence"/>
</dbReference>
<dbReference type="GO" id="GO:0016042">
    <property type="term" value="P:lipid catabolic process"/>
    <property type="evidence" value="ECO:0007669"/>
    <property type="project" value="InterPro"/>
</dbReference>
<sequence precursor="true">MEGHHGYHTHLLAFATMRLAWGALCVLLLVGCLVVTPAHADPSNDNHDPVFNEDEYTEFYTPPDPLPGTPGDLIKSEPSRLVLEPSGELGAIIADGTRIMYRSTDARGNPMAVTGTYFEPHNAWLGKGQRPLIIYGPGTQGQGDQCAPSRQFNQGIHWSPWLDIAFNYEELFVATMVARGFAIVMTDYQGLGTPGLHTYVNRVAEGNAMLDAGRAAMKLPGTSLDPHGPVAFWGYSQGGGAAASAAELASSYAPDLHVVGAYAGAPPADLKELFPYADGSALVGVVGYALNSVITTYPEFEDLIRSKLTPRGADLLQKVQDQCLAETVTKFMFRHLQPYFNVDIYQAVHEEPFNTLFDLQKIGRYKPNAPVMILSNRYDPLVPWTAANQLGRDWCDKGADVQFWTNEEPPFLNKLVINHALPMLVDGERGMQWIADRFNGLPTTPNCGEF</sequence>
<evidence type="ECO:0000313" key="2">
    <source>
        <dbReference type="EMBL" id="CQD16592.1"/>
    </source>
</evidence>
<dbReference type="InterPro" id="IPR029058">
    <property type="entry name" value="AB_hydrolase_fold"/>
</dbReference>
<dbReference type="InterPro" id="IPR005152">
    <property type="entry name" value="Lipase_secreted"/>
</dbReference>
<keyword evidence="1" id="KW-0732">Signal</keyword>
<feature type="chain" id="PRO_5006708043" evidence="1">
    <location>
        <begin position="41"/>
        <end position="450"/>
    </location>
</feature>
<dbReference type="Gene3D" id="3.40.50.1820">
    <property type="entry name" value="alpha/beta hydrolase"/>
    <property type="match status" value="1"/>
</dbReference>
<dbReference type="Pfam" id="PF03583">
    <property type="entry name" value="LIP"/>
    <property type="match status" value="1"/>
</dbReference>
<feature type="signal peptide" evidence="1">
    <location>
        <begin position="1"/>
        <end position="40"/>
    </location>
</feature>
<evidence type="ECO:0000256" key="1">
    <source>
        <dbReference type="SAM" id="SignalP"/>
    </source>
</evidence>
<dbReference type="SUPFAM" id="SSF53474">
    <property type="entry name" value="alpha/beta-Hydrolases"/>
    <property type="match status" value="1"/>
</dbReference>
<organism evidence="2 3">
    <name type="scientific">Mycolicibacterium conceptionense</name>
    <dbReference type="NCBI Taxonomy" id="451644"/>
    <lineage>
        <taxon>Bacteria</taxon>
        <taxon>Bacillati</taxon>
        <taxon>Actinomycetota</taxon>
        <taxon>Actinomycetes</taxon>
        <taxon>Mycobacteriales</taxon>
        <taxon>Mycobacteriaceae</taxon>
        <taxon>Mycolicibacterium</taxon>
    </lineage>
</organism>
<accession>A0A0U1DHE0</accession>
<dbReference type="PANTHER" id="PTHR34853">
    <property type="match status" value="1"/>
</dbReference>
<proteinExistence type="predicted"/>
<gene>
    <name evidence="2" type="ORF">BN970_03539</name>
</gene>